<feature type="domain" description="RRM Nup35-type" evidence="9">
    <location>
        <begin position="85"/>
        <end position="166"/>
    </location>
</feature>
<evidence type="ECO:0000313" key="10">
    <source>
        <dbReference type="Proteomes" id="UP001652661"/>
    </source>
</evidence>
<evidence type="ECO:0000259" key="9">
    <source>
        <dbReference type="PROSITE" id="PS51472"/>
    </source>
</evidence>
<dbReference type="InterPro" id="IPR007846">
    <property type="entry name" value="RRM_NUP35_dom"/>
</dbReference>
<dbReference type="RefSeq" id="XP_017032584.1">
    <property type="nucleotide sequence ID" value="XM_017177095.3"/>
</dbReference>
<evidence type="ECO:0000256" key="2">
    <source>
        <dbReference type="ARBA" id="ARBA00016439"/>
    </source>
</evidence>
<dbReference type="GO" id="GO:0051028">
    <property type="term" value="P:mRNA transport"/>
    <property type="evidence" value="ECO:0007669"/>
    <property type="project" value="UniProtKB-UniRule"/>
</dbReference>
<accession>A0A6P4JC11</accession>
<protein>
    <recommendedName>
        <fullName evidence="2">Nucleoporin NUP35</fullName>
    </recommendedName>
    <alternativeName>
        <fullName evidence="7">35 kDa nucleoporin</fullName>
    </alternativeName>
    <alternativeName>
        <fullName evidence="6">Nucleoporin NUP53</fullName>
    </alternativeName>
</protein>
<keyword evidence="3" id="KW-0653">Protein transport</keyword>
<dbReference type="GeneID" id="108081854"/>
<reference evidence="10" key="1">
    <citation type="submission" date="2025-05" db="UniProtKB">
        <authorList>
            <consortium name="RefSeq"/>
        </authorList>
    </citation>
    <scope>NUCLEOTIDE SEQUENCE [LARGE SCALE GENOMIC DNA]</scope>
    <source>
        <strain evidence="10">14028-0561.14</strain>
    </source>
</reference>
<evidence type="ECO:0000256" key="5">
    <source>
        <dbReference type="ARBA" id="ARBA00023132"/>
    </source>
</evidence>
<evidence type="ECO:0000256" key="8">
    <source>
        <dbReference type="PROSITE-ProRule" id="PRU00804"/>
    </source>
</evidence>
<dbReference type="InterPro" id="IPR035979">
    <property type="entry name" value="RBD_domain_sf"/>
</dbReference>
<evidence type="ECO:0000256" key="3">
    <source>
        <dbReference type="ARBA" id="ARBA00022927"/>
    </source>
</evidence>
<dbReference type="Proteomes" id="UP001652661">
    <property type="component" value="Chromosome 2R"/>
</dbReference>
<dbReference type="SUPFAM" id="SSF54928">
    <property type="entry name" value="RNA-binding domain, RBD"/>
    <property type="match status" value="1"/>
</dbReference>
<evidence type="ECO:0000256" key="6">
    <source>
        <dbReference type="ARBA" id="ARBA00029997"/>
    </source>
</evidence>
<keyword evidence="8" id="KW-0539">Nucleus</keyword>
<reference evidence="11" key="2">
    <citation type="submission" date="2025-08" db="UniProtKB">
        <authorList>
            <consortium name="RefSeq"/>
        </authorList>
    </citation>
    <scope>IDENTIFICATION</scope>
    <source>
        <strain evidence="11">14028-0561.14</strain>
        <tissue evidence="11">Whole fly</tissue>
    </source>
</reference>
<dbReference type="InterPro" id="IPR012677">
    <property type="entry name" value="Nucleotide-bd_a/b_plait_sf"/>
</dbReference>
<evidence type="ECO:0000313" key="11">
    <source>
        <dbReference type="RefSeq" id="XP_017032584.1"/>
    </source>
</evidence>
<keyword evidence="10" id="KW-1185">Reference proteome</keyword>
<dbReference type="OrthoDB" id="7843855at2759"/>
<dbReference type="Gene3D" id="3.30.70.330">
    <property type="match status" value="1"/>
</dbReference>
<proteinExistence type="predicted"/>
<keyword evidence="5 8" id="KW-0906">Nuclear pore complex</keyword>
<dbReference type="Pfam" id="PF14605">
    <property type="entry name" value="Nup35_RRM_2"/>
    <property type="match status" value="1"/>
</dbReference>
<evidence type="ECO:0000256" key="7">
    <source>
        <dbReference type="ARBA" id="ARBA00030250"/>
    </source>
</evidence>
<gene>
    <name evidence="11" type="primary">LOC108081854</name>
</gene>
<dbReference type="GO" id="GO:0005643">
    <property type="term" value="C:nuclear pore"/>
    <property type="evidence" value="ECO:0007669"/>
    <property type="project" value="UniProtKB-SubCell"/>
</dbReference>
<name>A0A6P4JC11_DROKI</name>
<dbReference type="PROSITE" id="PS51472">
    <property type="entry name" value="RRM_NUP35"/>
    <property type="match status" value="1"/>
</dbReference>
<dbReference type="AlphaFoldDB" id="A0A6P4JC11"/>
<comment type="subcellular location">
    <subcellularLocation>
        <location evidence="1">Nucleus</location>
        <location evidence="1">Nuclear pore complex</location>
    </subcellularLocation>
</comment>
<sequence>MNHLAGYSMNSDQRWPSIASAEESSPKDLREPLEEAYGEQFFGTCRKFASEDVKNNTKDKDATSKETLIQIPVKGNTAQDKDQETRNTFWISVSGYEYARAYIVYRFFCDIGHIVGKCFTETNLMYLKYFSLLDCQIALSYNGQKIGYGGDITVKVKPENPVTESAIIEALEECSHDNVNIQRTTSTSTTVTMDVEENRDQSVVKSNAHQVEIGQANHFEIIRKRVGIMQWFREKLSYMFYFY</sequence>
<evidence type="ECO:0000256" key="4">
    <source>
        <dbReference type="ARBA" id="ARBA00023010"/>
    </source>
</evidence>
<keyword evidence="8" id="KW-0813">Transport</keyword>
<evidence type="ECO:0000256" key="1">
    <source>
        <dbReference type="ARBA" id="ARBA00004567"/>
    </source>
</evidence>
<keyword evidence="4" id="KW-0811">Translocation</keyword>
<dbReference type="GO" id="GO:0003676">
    <property type="term" value="F:nucleic acid binding"/>
    <property type="evidence" value="ECO:0007669"/>
    <property type="project" value="InterPro"/>
</dbReference>
<keyword evidence="8" id="KW-0509">mRNA transport</keyword>
<organism evidence="10 11">
    <name type="scientific">Drosophila kikkawai</name>
    <name type="common">Fruit fly</name>
    <dbReference type="NCBI Taxonomy" id="30033"/>
    <lineage>
        <taxon>Eukaryota</taxon>
        <taxon>Metazoa</taxon>
        <taxon>Ecdysozoa</taxon>
        <taxon>Arthropoda</taxon>
        <taxon>Hexapoda</taxon>
        <taxon>Insecta</taxon>
        <taxon>Pterygota</taxon>
        <taxon>Neoptera</taxon>
        <taxon>Endopterygota</taxon>
        <taxon>Diptera</taxon>
        <taxon>Brachycera</taxon>
        <taxon>Muscomorpha</taxon>
        <taxon>Ephydroidea</taxon>
        <taxon>Drosophilidae</taxon>
        <taxon>Drosophila</taxon>
        <taxon>Sophophora</taxon>
    </lineage>
</organism>
<dbReference type="GO" id="GO:0015031">
    <property type="term" value="P:protein transport"/>
    <property type="evidence" value="ECO:0007669"/>
    <property type="project" value="UniProtKB-KW"/>
</dbReference>